<protein>
    <recommendedName>
        <fullName evidence="2">H/ACA RNA-protein complex component Gar1</fullName>
    </recommendedName>
</protein>
<organism evidence="1">
    <name type="scientific">marine sediment metagenome</name>
    <dbReference type="NCBI Taxonomy" id="412755"/>
    <lineage>
        <taxon>unclassified sequences</taxon>
        <taxon>metagenomes</taxon>
        <taxon>ecological metagenomes</taxon>
    </lineage>
</organism>
<dbReference type="GO" id="GO:0001522">
    <property type="term" value="P:pseudouridine synthesis"/>
    <property type="evidence" value="ECO:0007669"/>
    <property type="project" value="InterPro"/>
</dbReference>
<accession>X1A965</accession>
<dbReference type="EMBL" id="BART01004119">
    <property type="protein sequence ID" value="GAG66597.1"/>
    <property type="molecule type" value="Genomic_DNA"/>
</dbReference>
<dbReference type="AlphaFoldDB" id="X1A965"/>
<gene>
    <name evidence="1" type="ORF">S01H4_10643</name>
</gene>
<evidence type="ECO:0000313" key="1">
    <source>
        <dbReference type="EMBL" id="GAG66597.1"/>
    </source>
</evidence>
<dbReference type="Pfam" id="PF04410">
    <property type="entry name" value="Gar1"/>
    <property type="match status" value="1"/>
</dbReference>
<sequence>MTWIKLNLNFIGTSKKNQIFRSRAFKKGQFNIYSPVFDKKMNMIGHIKDVFGPVDMPFVSIQLDTNIKQVDFDFSSQSLFTKMKKSRKK</sequence>
<dbReference type="InterPro" id="IPR007504">
    <property type="entry name" value="H/ACA_rnp_Gar1/Naf1"/>
</dbReference>
<dbReference type="InterPro" id="IPR009000">
    <property type="entry name" value="Transl_B-barrel_sf"/>
</dbReference>
<name>X1A965_9ZZZZ</name>
<dbReference type="Gene3D" id="2.40.10.230">
    <property type="entry name" value="Probable tRNA pseudouridine synthase domain"/>
    <property type="match status" value="1"/>
</dbReference>
<reference evidence="1" key="1">
    <citation type="journal article" date="2014" name="Front. Microbiol.">
        <title>High frequency of phylogenetically diverse reductive dehalogenase-homologous genes in deep subseafloor sedimentary metagenomes.</title>
        <authorList>
            <person name="Kawai M."/>
            <person name="Futagami T."/>
            <person name="Toyoda A."/>
            <person name="Takaki Y."/>
            <person name="Nishi S."/>
            <person name="Hori S."/>
            <person name="Arai W."/>
            <person name="Tsubouchi T."/>
            <person name="Morono Y."/>
            <person name="Uchiyama I."/>
            <person name="Ito T."/>
            <person name="Fujiyama A."/>
            <person name="Inagaki F."/>
            <person name="Takami H."/>
        </authorList>
    </citation>
    <scope>NUCLEOTIDE SEQUENCE</scope>
    <source>
        <strain evidence="1">Expedition CK06-06</strain>
    </source>
</reference>
<dbReference type="GO" id="GO:0042254">
    <property type="term" value="P:ribosome biogenesis"/>
    <property type="evidence" value="ECO:0007669"/>
    <property type="project" value="InterPro"/>
</dbReference>
<comment type="caution">
    <text evidence="1">The sequence shown here is derived from an EMBL/GenBank/DDBJ whole genome shotgun (WGS) entry which is preliminary data.</text>
</comment>
<dbReference type="InterPro" id="IPR038664">
    <property type="entry name" value="Gar1/Naf1_Cbf5-bd_sf"/>
</dbReference>
<evidence type="ECO:0008006" key="2">
    <source>
        <dbReference type="Google" id="ProtNLM"/>
    </source>
</evidence>
<proteinExistence type="predicted"/>
<dbReference type="SUPFAM" id="SSF50447">
    <property type="entry name" value="Translation proteins"/>
    <property type="match status" value="1"/>
</dbReference>